<dbReference type="EMBL" id="SNRW01001286">
    <property type="protein sequence ID" value="KAA6397004.1"/>
    <property type="molecule type" value="Genomic_DNA"/>
</dbReference>
<gene>
    <name evidence="2" type="ORF">EZS28_007471</name>
</gene>
<sequence length="138" mass="15176">MIRVASLIRRPMIRQRATELACALHSRHAHDVSFLTSALVDIIFYGEHAGTVIAEMCKADLGGKLLERSLRTDTTEQGIGDEVINMAVLAATSAVQEVLVKEKDGSGSSKLKAIGVDDENQNDEDIKQQNIDRLQFQK</sequence>
<feature type="region of interest" description="Disordered" evidence="1">
    <location>
        <begin position="103"/>
        <end position="130"/>
    </location>
</feature>
<reference evidence="2 3" key="1">
    <citation type="submission" date="2019-03" db="EMBL/GenBank/DDBJ databases">
        <title>Single cell metagenomics reveals metabolic interactions within the superorganism composed of flagellate Streblomastix strix and complex community of Bacteroidetes bacteria on its surface.</title>
        <authorList>
            <person name="Treitli S.C."/>
            <person name="Kolisko M."/>
            <person name="Husnik F."/>
            <person name="Keeling P."/>
            <person name="Hampl V."/>
        </authorList>
    </citation>
    <scope>NUCLEOTIDE SEQUENCE [LARGE SCALE GENOMIC DNA]</scope>
    <source>
        <strain evidence="2">ST1C</strain>
    </source>
</reference>
<evidence type="ECO:0000313" key="2">
    <source>
        <dbReference type="EMBL" id="KAA6397004.1"/>
    </source>
</evidence>
<protein>
    <submittedName>
        <fullName evidence="2">Uncharacterized protein</fullName>
    </submittedName>
</protein>
<dbReference type="Proteomes" id="UP000324800">
    <property type="component" value="Unassembled WGS sequence"/>
</dbReference>
<name>A0A5J4WPS0_9EUKA</name>
<evidence type="ECO:0000313" key="3">
    <source>
        <dbReference type="Proteomes" id="UP000324800"/>
    </source>
</evidence>
<organism evidence="2 3">
    <name type="scientific">Streblomastix strix</name>
    <dbReference type="NCBI Taxonomy" id="222440"/>
    <lineage>
        <taxon>Eukaryota</taxon>
        <taxon>Metamonada</taxon>
        <taxon>Preaxostyla</taxon>
        <taxon>Oxymonadida</taxon>
        <taxon>Streblomastigidae</taxon>
        <taxon>Streblomastix</taxon>
    </lineage>
</organism>
<accession>A0A5J4WPS0</accession>
<evidence type="ECO:0000256" key="1">
    <source>
        <dbReference type="SAM" id="MobiDB-lite"/>
    </source>
</evidence>
<comment type="caution">
    <text evidence="2">The sequence shown here is derived from an EMBL/GenBank/DDBJ whole genome shotgun (WGS) entry which is preliminary data.</text>
</comment>
<dbReference type="AlphaFoldDB" id="A0A5J4WPS0"/>
<proteinExistence type="predicted"/>